<evidence type="ECO:0000256" key="7">
    <source>
        <dbReference type="SAM" id="Coils"/>
    </source>
</evidence>
<comment type="similarity">
    <text evidence="1 6">Belongs to the UBR4 family.</text>
</comment>
<protein>
    <recommendedName>
        <fullName evidence="9">UBR-type domain-containing protein</fullName>
    </recommendedName>
</protein>
<evidence type="ECO:0000256" key="8">
    <source>
        <dbReference type="SAM" id="MobiDB-lite"/>
    </source>
</evidence>
<dbReference type="PANTHER" id="PTHR21725">
    <property type="entry name" value="E3 UBIQUITIN-PROTEIN LIGASE UBR4"/>
    <property type="match status" value="1"/>
</dbReference>
<name>A0A9P1I3G5_9PELO</name>
<dbReference type="SUPFAM" id="SSF48371">
    <property type="entry name" value="ARM repeat"/>
    <property type="match status" value="1"/>
</dbReference>
<feature type="zinc finger region" description="UBR-type" evidence="5">
    <location>
        <begin position="1224"/>
        <end position="1290"/>
    </location>
</feature>
<dbReference type="EMBL" id="CANHGI010000001">
    <property type="protein sequence ID" value="CAI5437638.1"/>
    <property type="molecule type" value="Genomic_DNA"/>
</dbReference>
<dbReference type="OrthoDB" id="30336at2759"/>
<sequence>MDENPRQLALGLAKFLVEKPDEPLSGEQIGAIIYRLRVVDNYGVSDVNRICDAFKIIIKRVVNIPSLTFCSDYWLLMVTAIIEGSIESEWKNIVEETDVLELAKPYLNEIEEFGASRQILKTTEQINKNIEYIVLESGLIRRAFESFWETNLENVIDVVYNEKWEELDIQSNECSTSQAFRFINMKIFENFRNLKDHTELAKQLYFAALTRVIIRVSQIEEIGEEDNSECVAAFTVFKKLVKLLWSDLCDNSEIRKYSLVAFEKLLNVSLPCGFILRSIKEIENTCGWLKIPTAEICESLDFPLWSCYFTLTFKLFEFKINMPFEMASNHLKIPSTVTAANLASPEDFDSDNWLETMCEKIPAMLDEQTKEEKNIRDKIDRTRDALNFILDVLLKSTTKDEAIEMMRKTYSELISAREPETAARVKNVYKSFVDRKMIKDEDQLKLAHEVIKKEAIHEIKAIVSCIPEDSRILEDVAKVYFEQIIEDLTNEEGEKSEEIAKKLENAEECISLLVRYISQQDTIKIVKLLINVIQNEKNKHIEFAMTLLSRIVDSSCPTEFAHREKVGWFLDFNSLEISNETWNAVLSKIAEFNKKEVEKRFISGLTVLSVKQLTDEELCFDELMYVLRRVGYQRTELGKQCMKKFYNNSEEIGKAIEKFTSHQHILNLSNRFIKLLSESISNNGIEWQEHAHSLELIISFLKESDVSSDPTIISSLIAMTNVMTSWQLLITIALPFESVLHEESYCLSRIWKSTIFESLSKQEMDMLDSLLISKVDEHSEKYSREPWKNAQENAGSSKRQWTKRAPTIKTKQGDKVPKRTRQEIQLISLFTDICMHLLSCSDSLTDKDEELFGWLIGVTCSCSNGDGLYTEELILASRKLLFEKFGEIEVGKLQRMHVMYYLMMGSTIKSDSENIFLNEYFIALYILTLRKFLQNEVANIEDGEELNKYMGNLEYWMNECSNTEKRSCAFTKTFVKQFGDLLREARGFKASCFLDKTIGKILENIEQLPGWLENSKCAITSFSAFKSIFTAYIESSDKFIDFEPKIQKALLNSVEIVLSERAVENILKESKYNIQFSENRNLSSLNIREMEKDEKVDEIIRDSLKIFGLYGGFEVQKKVVERISKLIPNLLKSISEQEGILNGKIRKSNEDKSLAFNVMFVTEMIEYLNSITKTIFPDISPAEEHFEKIFMINDDEIENRHKKMDKIEKLKEVQEESESEKKWKECSFKTTGNSFILQHWYNCYTCGMTDSKGVCSVCAVNCHRGHSLSYSKKGSFFCDCGENNCAALANPRHIPNIQNVIRGHVSSNNDDSKNTTYSQRNSVYKLRMEEFEESEVVGMKSVLEKMSEVVQNCKEDMEKVINSIKEANENGLNVAKKRESILKSIENVHKVEVTSDESFLEELDWIDERSCFLPARNRETEPGRAGFPNWSNKMRDLANVMKLENGKEVWLVIPESTQATLHLFHMDTRFDLKTGFSNVRQETEQLPFVGRSLSISGNRVAVWGIADVFCMRFSPSGDVIDRAHIRLTEMANISNNYNNPVVKAIWCKETDRQILVVGTIQYVRVYDLTLDLEKCIEEMVLPTGNVEDIAMITLPEKRGIKLLVLGSTGYLYSNDITSTIADNNSIFLTNCLNTPIISQSGAGNGFSLHYSPTFELLFVSFEKGTFFTRISTEEEQTLNWKRLNLNTPVVCWKEAAGIISCLSNTQTSTLYHIRVGFSEVSVQKVVSKRMIMSQFLAVSSKNDGIFSFVLHNDQPTIQVFKTCWEHVSDLWIEDIPTEQVLFQIASKSKPMEITPKEDLVLLNEGCEVIENVEWTSEDLSRIYESSDLKLRLSIDTTCPLRSMQLASFRLSGKIGNSRMIVRGLRLDVGPTGPAAVIVNGNRFDTSVDIQRTVDLRFTREQSLQMDHREIEIICEAKRGDKITIHSLKLFGCDRDLMEEIKPIYKNQPVYTLPNRFVGATFEMLFNLLPVSKKENDQWLNKLSEKHLSRKISHPNVCLIATRLLRKLNKLEMFEIIDASYIEEWKSLKEWKLEDGMIEIRRKYVDQLIRRLETVSTRWTVFEKLLRKAFPNIIDFLSLLRDEMVLMPLSTCQYMAQGMFSIIFGFLAEYAPESEAITKFFLDLYTDSKTCHLTSDMRSAVQIAMYNYGMTGREDRNSARRMIEEENQNLYWKMKVFGSAPFYGQCKIHLNAEKLEDIRWLCGSVDASKHLEKPAHDKEFEWLDALVKATIDKLFQEGSINSMPNNLQAMTDSPSYGLTMIAISFFGQYYTNRVRVQLDYLIGLMKFEKTEILPMNEKNFKNFAMFRLMEYLLGRYATSDNGKKEAVEEIGIDEKKKRTVVLLQETTKQLLDLGIIEMCYEIIDEVVPYWKKIMANPESPTPNSLIPVDLPHTKKVWLPHVPLVASSANLPNSNPNSENNIKTAEDVYITSVTEVCLRIPALLQKNYTIQFDEKWFRRLCELVCLQESPVYRNSKKMLVAICGGEKLKYRALRDKFRLQEYLDILRKKYSSAKNNCEGHQQLTEIVDILKLLTSLATTRKEMWKEMCEKHILWLLKLACTATDVISLLVLDLIIIGVRDSSAGGNSSIQLADCIIEAENGILLNTIVNRFLFGREENQRWIVHGLLRSIIQLASRQNQVGFIRRLYSEIYPKAKSHGCHAAQITDLLSTYAPRVFNTSELLQMCHSEIRSIEETAKRFDSEGISGLYKQMMELGIGWQAILFSQTPCLICFNRKGGNELMKITTIKRDSRYSTNAMIYKLNTNYEISKIILKLGEVKKTKTIKRVTVYYCPKAVESVVELKLNPTDWRKCAHATVSPNDTQINLSLAVPVITSSLIVEYSELHENQQNNQVQCPRCSIIVRSHSGVCENCGENAYQCIKCRAINYVEKEPFLCQTCGYCKYARIDVLVNARKLPGTQHITCDSERAQCIEEMSKLLIRQETRRSEFSALRAYCDSLYFTARPLAPFIVYAENNQIRDSFRTSLQIETPYTAYHASVNMLQKTANMLNLWHDEMCQDTEQLMSLREELTRYDESNDTPIIFYKPKKYDLSPSNNCFGCLCSRIFHSIALIHATCEDEEAKKQLVKMTSLYQIIGSLSMKFEPLREECESLFVRFIIDNPEATKTMEEMINRGNADIHVFIRSLMTVTDSTWQMKLKYLIRYSMNKNDENVHLQTLMILNKYLEMSLPVRSTVYRKLAKRRNESYTHHNKKQPSDTSNRVVAHNYLVPQRDAVTRWLTTEDEWDTCCLNVPSTSSEKVDEAKFDTNQYKWICECLFSEWSTVRAAANRLLVNLSHQPGHEGVAILIMFEWLEKLPEISINLCDQFMHSAHSIVSASSNIKTRLFVEKFHVWLVRRIHAQCAGIHQKDNDELLRDVSFGLKLRCYVELLCLMFSGSSVENVLLKASADDLLVYLLQSTIYLKRLVIRRTRPIDSSRTALEKLLRRVSNKDGTKLMKACVETLKIMKDTNTLAHLVSVMLEVMDPQKEVDDEFMIEIEKDAAQEDFLQGRMSGNPYKSTDSGMGPLMRDIKNKICRDTEMIALMDDDNGMELLVANNIISLSLSVREVYDKLWKRQNPETNVMNIIYRMRGLMGDATEPFISSFGDVDGESIVDEDESLAKITKTLIEFGGLNRLLELLATSNVNSSGRFLLGQLRRIFERIVRTSTGRQSIVNLNTIPIIVKVIRQCYESGIVANYDESKMTLGVDYYKVIELIVTDINVHPNLKGIGEIDAKWLVEIQIEKVSQLLELMAPNLANVLLGSDDSENVLIERYLKVYDWAYIDSIENVSEREDAMWMAEQLSRATSSVMKSKRGNDFKQKILDSGIIVKTCSFLTEHHPPLYSATESSEWKTFLMKPSLKLMLNLLHGLARNHQASQLAIAASTLPLLHRLEQVASENSIGIMAENVMDALKEDPEVANNILAVRAETKQKKRQLAMAMRNKQLSKMGMQIGKSGEVKVSSRKITNEPTLEETSSNDPFLCCICRESAISPAKQSAVYSFAYQTFGTVSLMVMVHLDCHNNAIRRGGNGRSIDEWNKAMLHNAGVRCNILTPIALINEGNSFEAAMNKLKLDYEHIGINNGPITRQFVFTDMCRLVKKFIQKESFSTHSQGGGRESNLQYFGVLYLLAVSLPEDPSNDLQVSDSRDRLITFLFTEPKLENWQESKQDVLRASLNDARMSNFEMTWNGEVRLILLTWAFIDAYFTKIVPITGDDRITWLRENLREVLTKTSKFVQDFDDDLMKCESIEEFCDVAGVSNQELAQIMDVVPLEENV</sequence>
<keyword evidence="2" id="KW-0479">Metal-binding</keyword>
<keyword evidence="7" id="KW-0175">Coiled coil</keyword>
<dbReference type="SMART" id="SM00396">
    <property type="entry name" value="ZnF_UBR1"/>
    <property type="match status" value="1"/>
</dbReference>
<feature type="region of interest" description="UBR4 E3 catalytic module" evidence="6">
    <location>
        <begin position="3852"/>
        <end position="4268"/>
    </location>
</feature>
<evidence type="ECO:0000313" key="10">
    <source>
        <dbReference type="EMBL" id="CAI5437638.1"/>
    </source>
</evidence>
<dbReference type="GO" id="GO:0008270">
    <property type="term" value="F:zinc ion binding"/>
    <property type="evidence" value="ECO:0007669"/>
    <property type="project" value="UniProtKB-KW"/>
</dbReference>
<dbReference type="InterPro" id="IPR003126">
    <property type="entry name" value="Znf_UBR"/>
</dbReference>
<dbReference type="Proteomes" id="UP001152747">
    <property type="component" value="Unassembled WGS sequence"/>
</dbReference>
<reference evidence="10" key="1">
    <citation type="submission" date="2022-11" db="EMBL/GenBank/DDBJ databases">
        <authorList>
            <person name="Kikuchi T."/>
        </authorList>
    </citation>
    <scope>NUCLEOTIDE SEQUENCE</scope>
    <source>
        <strain evidence="10">PS1010</strain>
    </source>
</reference>
<gene>
    <name evidence="10" type="ORF">CAMP_LOCUS275</name>
</gene>
<evidence type="ECO:0000313" key="11">
    <source>
        <dbReference type="Proteomes" id="UP001152747"/>
    </source>
</evidence>
<feature type="domain" description="UBR-type" evidence="9">
    <location>
        <begin position="1224"/>
        <end position="1290"/>
    </location>
</feature>
<comment type="caution">
    <text evidence="10">The sequence shown here is derived from an EMBL/GenBank/DDBJ whole genome shotgun (WGS) entry which is preliminary data.</text>
</comment>
<evidence type="ECO:0000256" key="5">
    <source>
        <dbReference type="PROSITE-ProRule" id="PRU00508"/>
    </source>
</evidence>
<proteinExistence type="inferred from homology"/>
<dbReference type="PANTHER" id="PTHR21725:SF1">
    <property type="entry name" value="E3 UBIQUITIN-PROTEIN LIGASE UBR4"/>
    <property type="match status" value="1"/>
</dbReference>
<dbReference type="PROSITE" id="PS51157">
    <property type="entry name" value="ZF_UBR"/>
    <property type="match status" value="1"/>
</dbReference>
<keyword evidence="3 6" id="KW-0863">Zinc-finger</keyword>
<dbReference type="InterPro" id="IPR025704">
    <property type="entry name" value="E3_Ub_ligase_UBR4_C"/>
</dbReference>
<dbReference type="InterPro" id="IPR056530">
    <property type="entry name" value="UBR4-like_dom"/>
</dbReference>
<feature type="compositionally biased region" description="Polar residues" evidence="8">
    <location>
        <begin position="790"/>
        <end position="799"/>
    </location>
</feature>
<dbReference type="Pfam" id="PF02207">
    <property type="entry name" value="zf-UBR"/>
    <property type="match status" value="1"/>
</dbReference>
<feature type="coiled-coil region" evidence="7">
    <location>
        <begin position="1343"/>
        <end position="1370"/>
    </location>
</feature>
<organism evidence="10 11">
    <name type="scientific">Caenorhabditis angaria</name>
    <dbReference type="NCBI Taxonomy" id="860376"/>
    <lineage>
        <taxon>Eukaryota</taxon>
        <taxon>Metazoa</taxon>
        <taxon>Ecdysozoa</taxon>
        <taxon>Nematoda</taxon>
        <taxon>Chromadorea</taxon>
        <taxon>Rhabditida</taxon>
        <taxon>Rhabditina</taxon>
        <taxon>Rhabditomorpha</taxon>
        <taxon>Rhabditoidea</taxon>
        <taxon>Rhabditidae</taxon>
        <taxon>Peloderinae</taxon>
        <taxon>Caenorhabditis</taxon>
    </lineage>
</organism>
<evidence type="ECO:0000256" key="6">
    <source>
        <dbReference type="PROSITE-ProRule" id="PRU01388"/>
    </source>
</evidence>
<dbReference type="Pfam" id="PF13764">
    <property type="entry name" value="E3_UbLigase_R4"/>
    <property type="match status" value="1"/>
</dbReference>
<keyword evidence="4" id="KW-0862">Zinc</keyword>
<evidence type="ECO:0000256" key="2">
    <source>
        <dbReference type="ARBA" id="ARBA00022723"/>
    </source>
</evidence>
<evidence type="ECO:0000259" key="9">
    <source>
        <dbReference type="PROSITE" id="PS51157"/>
    </source>
</evidence>
<dbReference type="InterPro" id="IPR016024">
    <property type="entry name" value="ARM-type_fold"/>
</dbReference>
<accession>A0A9P1I3G5</accession>
<dbReference type="PROSITE" id="PS52043">
    <property type="entry name" value="UBR4_E3"/>
    <property type="match status" value="1"/>
</dbReference>
<evidence type="ECO:0000256" key="1">
    <source>
        <dbReference type="ARBA" id="ARBA00009970"/>
    </source>
</evidence>
<evidence type="ECO:0000256" key="4">
    <source>
        <dbReference type="ARBA" id="ARBA00022833"/>
    </source>
</evidence>
<dbReference type="InterPro" id="IPR045189">
    <property type="entry name" value="UBR4-like"/>
</dbReference>
<evidence type="ECO:0000256" key="3">
    <source>
        <dbReference type="ARBA" id="ARBA00022771"/>
    </source>
</evidence>
<keyword evidence="11" id="KW-1185">Reference proteome</keyword>
<dbReference type="Pfam" id="PF24079">
    <property type="entry name" value="UBR4"/>
    <property type="match status" value="1"/>
</dbReference>
<feature type="region of interest" description="Disordered" evidence="8">
    <location>
        <begin position="783"/>
        <end position="814"/>
    </location>
</feature>